<dbReference type="OrthoDB" id="2135488at2759"/>
<dbReference type="VEuPathDB" id="FungiDB:ATEG_05179"/>
<dbReference type="Pfam" id="PF04909">
    <property type="entry name" value="Amidohydro_2"/>
    <property type="match status" value="1"/>
</dbReference>
<gene>
    <name evidence="2" type="ORF">ATEG_05179</name>
</gene>
<dbReference type="HOGENOM" id="CLU_064039_0_0_1"/>
<dbReference type="GO" id="GO:0016787">
    <property type="term" value="F:hydrolase activity"/>
    <property type="evidence" value="ECO:0007669"/>
    <property type="project" value="InterPro"/>
</dbReference>
<protein>
    <recommendedName>
        <fullName evidence="1">Amidohydrolase-related domain-containing protein</fullName>
    </recommendedName>
</protein>
<dbReference type="SUPFAM" id="SSF51556">
    <property type="entry name" value="Metallo-dependent hydrolases"/>
    <property type="match status" value="1"/>
</dbReference>
<dbReference type="PANTHER" id="PTHR35563">
    <property type="entry name" value="BARREL METAL-DEPENDENT HYDROLASE, PUTATIVE (AFU_ORTHOLOGUE AFUA_1G16240)-RELATED"/>
    <property type="match status" value="1"/>
</dbReference>
<dbReference type="EMBL" id="CH476600">
    <property type="protein sequence ID" value="EAU34248.1"/>
    <property type="molecule type" value="Genomic_DNA"/>
</dbReference>
<dbReference type="RefSeq" id="XP_001214357.1">
    <property type="nucleotide sequence ID" value="XM_001214357.1"/>
</dbReference>
<reference evidence="3" key="1">
    <citation type="submission" date="2005-09" db="EMBL/GenBank/DDBJ databases">
        <title>Annotation of the Aspergillus terreus NIH2624 genome.</title>
        <authorList>
            <person name="Birren B.W."/>
            <person name="Lander E.S."/>
            <person name="Galagan J.E."/>
            <person name="Nusbaum C."/>
            <person name="Devon K."/>
            <person name="Henn M."/>
            <person name="Ma L.-J."/>
            <person name="Jaffe D.B."/>
            <person name="Butler J."/>
            <person name="Alvarez P."/>
            <person name="Gnerre S."/>
            <person name="Grabherr M."/>
            <person name="Kleber M."/>
            <person name="Mauceli E.W."/>
            <person name="Brockman W."/>
            <person name="Rounsley S."/>
            <person name="Young S.K."/>
            <person name="LaButti K."/>
            <person name="Pushparaj V."/>
            <person name="DeCaprio D."/>
            <person name="Crawford M."/>
            <person name="Koehrsen M."/>
            <person name="Engels R."/>
            <person name="Montgomery P."/>
            <person name="Pearson M."/>
            <person name="Howarth C."/>
            <person name="Larson L."/>
            <person name="Luoma S."/>
            <person name="White J."/>
            <person name="Alvarado L."/>
            <person name="Kodira C.D."/>
            <person name="Zeng Q."/>
            <person name="Oleary S."/>
            <person name="Yandava C."/>
            <person name="Denning D.W."/>
            <person name="Nierman W.C."/>
            <person name="Milne T."/>
            <person name="Madden K."/>
        </authorList>
    </citation>
    <scope>NUCLEOTIDE SEQUENCE [LARGE SCALE GENOMIC DNA]</scope>
    <source>
        <strain evidence="3">NIH 2624 / FGSC A1156</strain>
    </source>
</reference>
<feature type="domain" description="Amidohydrolase-related" evidence="1">
    <location>
        <begin position="37"/>
        <end position="310"/>
    </location>
</feature>
<dbReference type="InterPro" id="IPR032466">
    <property type="entry name" value="Metal_Hydrolase"/>
</dbReference>
<accession>Q0CMA5</accession>
<dbReference type="InterPro" id="IPR052358">
    <property type="entry name" value="Aro_Compnd_Degr_Hydrolases"/>
</dbReference>
<dbReference type="InterPro" id="IPR006680">
    <property type="entry name" value="Amidohydro-rel"/>
</dbReference>
<dbReference type="PANTHER" id="PTHR35563:SF2">
    <property type="entry name" value="BARREL METAL-DEPENDENT HYDROLASE, PUTATIVE (AFU_ORTHOLOGUE AFUA_1G16240)-RELATED"/>
    <property type="match status" value="1"/>
</dbReference>
<dbReference type="Gene3D" id="3.20.20.140">
    <property type="entry name" value="Metal-dependent hydrolases"/>
    <property type="match status" value="1"/>
</dbReference>
<dbReference type="GeneID" id="4320930"/>
<dbReference type="eggNOG" id="ENOG502S92K">
    <property type="taxonomic scope" value="Eukaryota"/>
</dbReference>
<dbReference type="AlphaFoldDB" id="Q0CMA5"/>
<dbReference type="OMA" id="WDSHMHI"/>
<evidence type="ECO:0000313" key="3">
    <source>
        <dbReference type="Proteomes" id="UP000007963"/>
    </source>
</evidence>
<evidence type="ECO:0000313" key="2">
    <source>
        <dbReference type="EMBL" id="EAU34248.1"/>
    </source>
</evidence>
<organism evidence="2 3">
    <name type="scientific">Aspergillus terreus (strain NIH 2624 / FGSC A1156)</name>
    <dbReference type="NCBI Taxonomy" id="341663"/>
    <lineage>
        <taxon>Eukaryota</taxon>
        <taxon>Fungi</taxon>
        <taxon>Dikarya</taxon>
        <taxon>Ascomycota</taxon>
        <taxon>Pezizomycotina</taxon>
        <taxon>Eurotiomycetes</taxon>
        <taxon>Eurotiomycetidae</taxon>
        <taxon>Eurotiales</taxon>
        <taxon>Aspergillaceae</taxon>
        <taxon>Aspergillus</taxon>
        <taxon>Aspergillus subgen. Circumdati</taxon>
    </lineage>
</organism>
<evidence type="ECO:0000259" key="1">
    <source>
        <dbReference type="Pfam" id="PF04909"/>
    </source>
</evidence>
<sequence length="315" mass="35104">MTPLLALSRSLYRAWGLPRLHSTQRLSLKNRLPPHTWDTHMHVVEPRRFPIAAEAVYQPAAHPLDEALAFESSLGINNIVLIQPSVYGTDNACLLDALRRIGPVRGRGVVVIDPTAISSDTLTTWHALGVRGVRVNLKSVGKVLSERDLAETLLQHAKVIQPLGWMIQVYLPLNMMPMLERIVPRLHGTTVCVDHFGSPDLPASGPAPRPLDPYSLPGFTSLMALLRTGSTYVKISAPYRLSPDGGLRDLETMIREFLRHAPHRVVYATDWPHTRFAGADITSFTELCLRLCAHDPALVERVFRRNAEDMMDGRS</sequence>
<proteinExistence type="predicted"/>
<dbReference type="Proteomes" id="UP000007963">
    <property type="component" value="Unassembled WGS sequence"/>
</dbReference>
<name>Q0CMA5_ASPTN</name>